<organism evidence="1 2">
    <name type="scientific">Lachnospira eligens</name>
    <dbReference type="NCBI Taxonomy" id="39485"/>
    <lineage>
        <taxon>Bacteria</taxon>
        <taxon>Bacillati</taxon>
        <taxon>Bacillota</taxon>
        <taxon>Clostridia</taxon>
        <taxon>Lachnospirales</taxon>
        <taxon>Lachnospiraceae</taxon>
        <taxon>Lachnospira</taxon>
    </lineage>
</organism>
<accession>A0A174YSI4</accession>
<name>A0A174YSI4_9FIRM</name>
<protein>
    <submittedName>
        <fullName evidence="1">Sugar diacid utilization regulator</fullName>
    </submittedName>
</protein>
<dbReference type="Proteomes" id="UP000095621">
    <property type="component" value="Unassembled WGS sequence"/>
</dbReference>
<dbReference type="RefSeq" id="WP_055214033.1">
    <property type="nucleotide sequence ID" value="NZ_CZBU01000001.1"/>
</dbReference>
<gene>
    <name evidence="1" type="ORF">ERS852490_00120</name>
</gene>
<sequence>MYTVCVFSYSSDIETGSEPDTSIDVQMKLIRTLADMIEQNNPYYNNKLSDNTSVYGGVGYTVSSFSEFKKSYIQAYQTLHIAKCNILKDKILHYNQISLFRMIDINNQDMLKCVVSDCLGSLPEHPELMTTFLTYLDNDRNMNPMSTVLSIVYRYLLNNK</sequence>
<dbReference type="InterPro" id="IPR042070">
    <property type="entry name" value="PucR_C-HTH_sf"/>
</dbReference>
<evidence type="ECO:0000313" key="1">
    <source>
        <dbReference type="EMBL" id="CUQ74731.1"/>
    </source>
</evidence>
<proteinExistence type="predicted"/>
<dbReference type="Gene3D" id="1.10.10.2840">
    <property type="entry name" value="PucR C-terminal helix-turn-helix domain"/>
    <property type="match status" value="1"/>
</dbReference>
<dbReference type="AlphaFoldDB" id="A0A174YSI4"/>
<reference evidence="1 2" key="1">
    <citation type="submission" date="2015-09" db="EMBL/GenBank/DDBJ databases">
        <authorList>
            <consortium name="Pathogen Informatics"/>
        </authorList>
    </citation>
    <scope>NUCLEOTIDE SEQUENCE [LARGE SCALE GENOMIC DNA]</scope>
    <source>
        <strain evidence="1 2">2789STDY5834875</strain>
    </source>
</reference>
<evidence type="ECO:0000313" key="2">
    <source>
        <dbReference type="Proteomes" id="UP000095621"/>
    </source>
</evidence>
<dbReference type="EMBL" id="CZBU01000001">
    <property type="protein sequence ID" value="CUQ74731.1"/>
    <property type="molecule type" value="Genomic_DNA"/>
</dbReference>